<evidence type="ECO:0000313" key="3">
    <source>
        <dbReference type="EMBL" id="CCC50483.1"/>
    </source>
</evidence>
<name>G0U2I0_TRYVY</name>
<feature type="domain" description="cDENN" evidence="2">
    <location>
        <begin position="165"/>
        <end position="384"/>
    </location>
</feature>
<dbReference type="GO" id="GO:0005829">
    <property type="term" value="C:cytosol"/>
    <property type="evidence" value="ECO:0007669"/>
    <property type="project" value="TreeGrafter"/>
</dbReference>
<protein>
    <recommendedName>
        <fullName evidence="2">cDENN domain-containing protein</fullName>
    </recommendedName>
</protein>
<dbReference type="GO" id="GO:1901981">
    <property type="term" value="F:phosphatidylinositol phosphate binding"/>
    <property type="evidence" value="ECO:0007669"/>
    <property type="project" value="TreeGrafter"/>
</dbReference>
<dbReference type="InterPro" id="IPR001194">
    <property type="entry name" value="cDENN_dom"/>
</dbReference>
<dbReference type="GO" id="GO:0005085">
    <property type="term" value="F:guanyl-nucleotide exchange factor activity"/>
    <property type="evidence" value="ECO:0007669"/>
    <property type="project" value="InterPro"/>
</dbReference>
<gene>
    <name evidence="3" type="ORF">TVY486_0903040</name>
</gene>
<feature type="region of interest" description="Disordered" evidence="1">
    <location>
        <begin position="706"/>
        <end position="744"/>
    </location>
</feature>
<reference evidence="3" key="1">
    <citation type="journal article" date="2012" name="Proc. Natl. Acad. Sci. U.S.A.">
        <title>Antigenic diversity is generated by distinct evolutionary mechanisms in African trypanosome species.</title>
        <authorList>
            <person name="Jackson A.P."/>
            <person name="Berry A."/>
            <person name="Aslett M."/>
            <person name="Allison H.C."/>
            <person name="Burton P."/>
            <person name="Vavrova-Anderson J."/>
            <person name="Brown R."/>
            <person name="Browne H."/>
            <person name="Corton N."/>
            <person name="Hauser H."/>
            <person name="Gamble J."/>
            <person name="Gilderthorp R."/>
            <person name="Marcello L."/>
            <person name="McQuillan J."/>
            <person name="Otto T.D."/>
            <person name="Quail M.A."/>
            <person name="Sanders M.J."/>
            <person name="van Tonder A."/>
            <person name="Ginger M.L."/>
            <person name="Field M.C."/>
            <person name="Barry J.D."/>
            <person name="Hertz-Fowler C."/>
            <person name="Berriman M."/>
        </authorList>
    </citation>
    <scope>NUCLEOTIDE SEQUENCE</scope>
    <source>
        <strain evidence="3">Y486</strain>
    </source>
</reference>
<dbReference type="OMA" id="YIYGFAQ"/>
<dbReference type="PANTHER" id="PTHR13196:SF14">
    <property type="entry name" value="UDENN DOMAIN-CONTAINING PROTEIN"/>
    <property type="match status" value="1"/>
</dbReference>
<dbReference type="EMBL" id="HE573025">
    <property type="protein sequence ID" value="CCC50483.1"/>
    <property type="molecule type" value="Genomic_DNA"/>
</dbReference>
<sequence length="904" mass="98727">MRPYALAHTICLHHVQLDAPSQAHSSGDLTPPVASLDPLVAFTERGTGNQGQKHSIVEQHASLRSLLQRFCGRLLTKLNDPQHRLRSVGRRSLNSDTLDPVSDEGLFLQVPSSSFIEACSLAAEIGTAQDVVTFNSDRCRGERRDAFDEGYLYGYTHFIAVGCAGEGLLLTGLSTSPLFNTLRAVLLEVVPHLVAAAQDVHADVLTPQERKAMGDTISSVYAEELLPLAALVNVDSMACCTPPNGHVYLRFRNVGFSFIRPADMQSPFVDVPLATLCLSFSYDSLRTIHSLLLQGKRVVFIGATPQHASSCVVSVQAMLIPFLWAHPIVPYLPPEGGEIVGMLRGSCGFIVGSTADIIPRLMLFINEEADEVHGRVWFADARTGLVGVAPHHSHRFPFVILDIIPASDKVKGALRRVASREQQQNFRAMLTDAGLCKAGPVHTHVPTGPSTIAPAAQTAAVYNPNPIVIGELHDAFIDYSVYHIVGNYRKGLCQLTTSSSGAAFRNTGSASLKVEPACSLDFHRFLTSNFGGNVGLARRVSETRMYRYWESATTLLETLGPLRSLRGEFMYNDSSPSPHSQASAAPKHYGKDLPAANYYITHPRMLGLLRGFYTRCVRRFPELYNDLRSSDFKTTGSSSKSCKGLMRSLFSMASKAVKNSLTTTHQKVPIRVFVQAYNSFSRNAQCKDPNQPSKLVKDYKSDAAAAKRSELQGQEHKKEEVIPAPRTPVSSADPESECDVSKSPVSECVTDERASLLADRTNTEGQTASSVCRVLPLDVVHNFPYYHSFLDPTCTTGVEAGWIKGRPAWRTSAISGLGHLFAADSEVWVHLRVLEQTSSVESLRLSPMQGLEEPHKSVVCPFAQQATLQPPQVQNPIFYPSMAFDDFGFSSGVPNGATPPAFTM</sequence>
<dbReference type="GO" id="GO:0006897">
    <property type="term" value="P:endocytosis"/>
    <property type="evidence" value="ECO:0007669"/>
    <property type="project" value="TreeGrafter"/>
</dbReference>
<organism evidence="3">
    <name type="scientific">Trypanosoma vivax (strain Y486)</name>
    <dbReference type="NCBI Taxonomy" id="1055687"/>
    <lineage>
        <taxon>Eukaryota</taxon>
        <taxon>Discoba</taxon>
        <taxon>Euglenozoa</taxon>
        <taxon>Kinetoplastea</taxon>
        <taxon>Metakinetoplastina</taxon>
        <taxon>Trypanosomatida</taxon>
        <taxon>Trypanosomatidae</taxon>
        <taxon>Trypanosoma</taxon>
        <taxon>Duttonella</taxon>
    </lineage>
</organism>
<dbReference type="SMART" id="SM00799">
    <property type="entry name" value="DENN"/>
    <property type="match status" value="1"/>
</dbReference>
<dbReference type="Pfam" id="PF02141">
    <property type="entry name" value="DENN"/>
    <property type="match status" value="1"/>
</dbReference>
<dbReference type="InterPro" id="IPR043153">
    <property type="entry name" value="DENN_C"/>
</dbReference>
<accession>G0U2I0</accession>
<dbReference type="PANTHER" id="PTHR13196">
    <property type="entry name" value="DENN DOMAIN-CONTAINING"/>
    <property type="match status" value="1"/>
</dbReference>
<dbReference type="InterPro" id="IPR040032">
    <property type="entry name" value="DENND1A/B/C"/>
</dbReference>
<evidence type="ECO:0000256" key="1">
    <source>
        <dbReference type="SAM" id="MobiDB-lite"/>
    </source>
</evidence>
<dbReference type="VEuPathDB" id="TriTrypDB:TvY486_0903040"/>
<proteinExistence type="predicted"/>
<evidence type="ECO:0000259" key="2">
    <source>
        <dbReference type="SMART" id="SM00799"/>
    </source>
</evidence>
<dbReference type="Gene3D" id="3.40.50.11500">
    <property type="match status" value="1"/>
</dbReference>
<dbReference type="AlphaFoldDB" id="G0U2I0"/>
<dbReference type="GO" id="GO:0032456">
    <property type="term" value="P:endocytic recycling"/>
    <property type="evidence" value="ECO:0007669"/>
    <property type="project" value="TreeGrafter"/>
</dbReference>
<feature type="compositionally biased region" description="Basic and acidic residues" evidence="1">
    <location>
        <begin position="706"/>
        <end position="721"/>
    </location>
</feature>